<dbReference type="HOGENOM" id="CLU_886898_0_0_1"/>
<evidence type="ECO:0000256" key="1">
    <source>
        <dbReference type="SAM" id="Phobius"/>
    </source>
</evidence>
<dbReference type="InterPro" id="IPR029058">
    <property type="entry name" value="AB_hydrolase_fold"/>
</dbReference>
<protein>
    <recommendedName>
        <fullName evidence="4">Alpha/beta hydrolase fold-3 domain-containing protein</fullName>
    </recommendedName>
</protein>
<accession>A0A0D3ILJ1</accession>
<evidence type="ECO:0008006" key="4">
    <source>
        <dbReference type="Google" id="ProtNLM"/>
    </source>
</evidence>
<dbReference type="eggNOG" id="ENOG502SQKB">
    <property type="taxonomic scope" value="Eukaryota"/>
</dbReference>
<feature type="transmembrane region" description="Helical" evidence="1">
    <location>
        <begin position="90"/>
        <end position="121"/>
    </location>
</feature>
<keyword evidence="3" id="KW-1185">Reference proteome</keyword>
<sequence length="314" mass="33499">MPKRTVFYAPPSQHFERSLDVYSPTSSPGTDHTPPLVIMVVGSGWIGHRAGIYRVFDWWNAAGPATVASVGCTCVCVRHRGAFPRPPPGAIAFALACAAALAGGFPWSVCVLLLYGAWLLAARGAATHEAMMDDVAQALVWVRSHRAELAPPDAKLIIGGYSSGGHVAVSLLQRPDKLAHFGLPPAAGCDGILLLSDVTSARLLAWLLQRVLFGEALPSPLHTVEKSPAVPHLLVHCHHEAFGLPLFEPALSHLLCTPQFAPALRAAGVPVRVEGVPSDHWTILASEPLANALRRTLLEERLKSAQVVRDTIPA</sequence>
<proteinExistence type="predicted"/>
<dbReference type="RefSeq" id="XP_005764555.1">
    <property type="nucleotide sequence ID" value="XM_005764498.1"/>
</dbReference>
<dbReference type="SUPFAM" id="SSF53474">
    <property type="entry name" value="alpha/beta-Hydrolases"/>
    <property type="match status" value="1"/>
</dbReference>
<dbReference type="GeneID" id="17258247"/>
<keyword evidence="1" id="KW-0472">Membrane</keyword>
<reference evidence="2" key="2">
    <citation type="submission" date="2024-10" db="UniProtKB">
        <authorList>
            <consortium name="EnsemblProtists"/>
        </authorList>
    </citation>
    <scope>IDENTIFICATION</scope>
</reference>
<keyword evidence="1" id="KW-1133">Transmembrane helix</keyword>
<organism evidence="2 3">
    <name type="scientific">Emiliania huxleyi (strain CCMP1516)</name>
    <dbReference type="NCBI Taxonomy" id="280463"/>
    <lineage>
        <taxon>Eukaryota</taxon>
        <taxon>Haptista</taxon>
        <taxon>Haptophyta</taxon>
        <taxon>Prymnesiophyceae</taxon>
        <taxon>Isochrysidales</taxon>
        <taxon>Noelaerhabdaceae</taxon>
        <taxon>Emiliania</taxon>
    </lineage>
</organism>
<dbReference type="PaxDb" id="2903-EOD12126"/>
<evidence type="ECO:0000313" key="2">
    <source>
        <dbReference type="EnsemblProtists" id="EOD12126"/>
    </source>
</evidence>
<name>A0A0D3ILJ1_EMIH1</name>
<dbReference type="OMA" id="ATHEAMM"/>
<evidence type="ECO:0000313" key="3">
    <source>
        <dbReference type="Proteomes" id="UP000013827"/>
    </source>
</evidence>
<reference evidence="3" key="1">
    <citation type="journal article" date="2013" name="Nature">
        <title>Pan genome of the phytoplankton Emiliania underpins its global distribution.</title>
        <authorList>
            <person name="Read B.A."/>
            <person name="Kegel J."/>
            <person name="Klute M.J."/>
            <person name="Kuo A."/>
            <person name="Lefebvre S.C."/>
            <person name="Maumus F."/>
            <person name="Mayer C."/>
            <person name="Miller J."/>
            <person name="Monier A."/>
            <person name="Salamov A."/>
            <person name="Young J."/>
            <person name="Aguilar M."/>
            <person name="Claverie J.M."/>
            <person name="Frickenhaus S."/>
            <person name="Gonzalez K."/>
            <person name="Herman E.K."/>
            <person name="Lin Y.C."/>
            <person name="Napier J."/>
            <person name="Ogata H."/>
            <person name="Sarno A.F."/>
            <person name="Shmutz J."/>
            <person name="Schroeder D."/>
            <person name="de Vargas C."/>
            <person name="Verret F."/>
            <person name="von Dassow P."/>
            <person name="Valentin K."/>
            <person name="Van de Peer Y."/>
            <person name="Wheeler G."/>
            <person name="Dacks J.B."/>
            <person name="Delwiche C.F."/>
            <person name="Dyhrman S.T."/>
            <person name="Glockner G."/>
            <person name="John U."/>
            <person name="Richards T."/>
            <person name="Worden A.Z."/>
            <person name="Zhang X."/>
            <person name="Grigoriev I.V."/>
            <person name="Allen A.E."/>
            <person name="Bidle K."/>
            <person name="Borodovsky M."/>
            <person name="Bowler C."/>
            <person name="Brownlee C."/>
            <person name="Cock J.M."/>
            <person name="Elias M."/>
            <person name="Gladyshev V.N."/>
            <person name="Groth M."/>
            <person name="Guda C."/>
            <person name="Hadaegh A."/>
            <person name="Iglesias-Rodriguez M.D."/>
            <person name="Jenkins J."/>
            <person name="Jones B.M."/>
            <person name="Lawson T."/>
            <person name="Leese F."/>
            <person name="Lindquist E."/>
            <person name="Lobanov A."/>
            <person name="Lomsadze A."/>
            <person name="Malik S.B."/>
            <person name="Marsh M.E."/>
            <person name="Mackinder L."/>
            <person name="Mock T."/>
            <person name="Mueller-Roeber B."/>
            <person name="Pagarete A."/>
            <person name="Parker M."/>
            <person name="Probert I."/>
            <person name="Quesneville H."/>
            <person name="Raines C."/>
            <person name="Rensing S.A."/>
            <person name="Riano-Pachon D.M."/>
            <person name="Richier S."/>
            <person name="Rokitta S."/>
            <person name="Shiraiwa Y."/>
            <person name="Soanes D.M."/>
            <person name="van der Giezen M."/>
            <person name="Wahlund T.M."/>
            <person name="Williams B."/>
            <person name="Wilson W."/>
            <person name="Wolfe G."/>
            <person name="Wurch L.L."/>
        </authorList>
    </citation>
    <scope>NUCLEOTIDE SEQUENCE</scope>
</reference>
<dbReference type="Proteomes" id="UP000013827">
    <property type="component" value="Unassembled WGS sequence"/>
</dbReference>
<keyword evidence="1" id="KW-0812">Transmembrane</keyword>
<dbReference type="AlphaFoldDB" id="A0A0D3ILJ1"/>
<dbReference type="KEGG" id="ehx:EMIHUDRAFT_104397"/>
<dbReference type="Gene3D" id="3.40.50.1820">
    <property type="entry name" value="alpha/beta hydrolase"/>
    <property type="match status" value="1"/>
</dbReference>
<dbReference type="EnsemblProtists" id="EOD12126">
    <property type="protein sequence ID" value="EOD12126"/>
    <property type="gene ID" value="EMIHUDRAFT_104397"/>
</dbReference>